<accession>A0A1B0Z302</accession>
<sequence>MLGIQKRTTQWTSGGCATLGICLATWLLPSTFAAEKPAPAPSVGFRMPALLQYLDTRQVGSTETVPSSEVLEELREIYRQNGLTMPPMTLRGLNRQQQSHGIPRTVRPIRHLAPAAEPSPPPIDFAPIPAGAPAAAPSPVRPRVVPRPTQQPKQVTRRSFHGDGLKGFCPVALKDQCKLIKARSEFSVTHQGRVIRLSSKPARTAFLAQPEIYLPVAGGTDLVSASQQNPLMGQLDHATWYRGQLFLFATKANLLEFQKQPDRFAR</sequence>
<feature type="compositionally biased region" description="Low complexity" evidence="1">
    <location>
        <begin position="133"/>
        <end position="148"/>
    </location>
</feature>
<dbReference type="AlphaFoldDB" id="A0A1B0Z302"/>
<evidence type="ECO:0000313" key="2">
    <source>
        <dbReference type="EMBL" id="ANO58255.1"/>
    </source>
</evidence>
<proteinExistence type="predicted"/>
<evidence type="ECO:0000256" key="1">
    <source>
        <dbReference type="SAM" id="MobiDB-lite"/>
    </source>
</evidence>
<protein>
    <submittedName>
        <fullName evidence="2">Uncharacterized protein</fullName>
    </submittedName>
</protein>
<reference evidence="2" key="1">
    <citation type="submission" date="2015-11" db="EMBL/GenBank/DDBJ databases">
        <title>Genomes of Abundant and Widespread Viruses from the Deep Ocean.</title>
        <authorList>
            <person name="Mizuno C.M."/>
            <person name="Ghai R."/>
            <person name="Saghai A."/>
            <person name="Lopez-Garcia P."/>
            <person name="Rodriguez-Valera F."/>
        </authorList>
    </citation>
    <scope>NUCLEOTIDE SEQUENCE</scope>
</reference>
<dbReference type="EMBL" id="KT997803">
    <property type="protein sequence ID" value="ANO58255.1"/>
    <property type="molecule type" value="Genomic_DNA"/>
</dbReference>
<feature type="region of interest" description="Disordered" evidence="1">
    <location>
        <begin position="133"/>
        <end position="160"/>
    </location>
</feature>
<name>A0A1B0Z302_9BACT</name>
<organism evidence="2">
    <name type="scientific">uncultured Planctomycetota bacterium</name>
    <dbReference type="NCBI Taxonomy" id="120965"/>
    <lineage>
        <taxon>Bacteria</taxon>
        <taxon>Pseudomonadati</taxon>
        <taxon>Planctomycetota</taxon>
        <taxon>environmental samples</taxon>
    </lineage>
</organism>